<proteinExistence type="predicted"/>
<comment type="caution">
    <text evidence="1">The sequence shown here is derived from an EMBL/GenBank/DDBJ whole genome shotgun (WGS) entry which is preliminary data.</text>
</comment>
<accession>A0ABP6VPJ0</accession>
<name>A0ABP6VPJ0_9GAMM</name>
<dbReference type="Proteomes" id="UP001500795">
    <property type="component" value="Unassembled WGS sequence"/>
</dbReference>
<organism evidence="1 2">
    <name type="scientific">Zobellella aerophila</name>
    <dbReference type="NCBI Taxonomy" id="870480"/>
    <lineage>
        <taxon>Bacteria</taxon>
        <taxon>Pseudomonadati</taxon>
        <taxon>Pseudomonadota</taxon>
        <taxon>Gammaproteobacteria</taxon>
        <taxon>Aeromonadales</taxon>
        <taxon>Aeromonadaceae</taxon>
        <taxon>Zobellella</taxon>
    </lineage>
</organism>
<dbReference type="RefSeq" id="WP_344956993.1">
    <property type="nucleotide sequence ID" value="NZ_BAABCX010000002.1"/>
</dbReference>
<gene>
    <name evidence="1" type="ORF">GCM10022394_17460</name>
</gene>
<reference evidence="2" key="1">
    <citation type="journal article" date="2019" name="Int. J. Syst. Evol. Microbiol.">
        <title>The Global Catalogue of Microorganisms (GCM) 10K type strain sequencing project: providing services to taxonomists for standard genome sequencing and annotation.</title>
        <authorList>
            <consortium name="The Broad Institute Genomics Platform"/>
            <consortium name="The Broad Institute Genome Sequencing Center for Infectious Disease"/>
            <person name="Wu L."/>
            <person name="Ma J."/>
        </authorList>
    </citation>
    <scope>NUCLEOTIDE SEQUENCE [LARGE SCALE GENOMIC DNA]</scope>
    <source>
        <strain evidence="2">JCM 17110</strain>
    </source>
</reference>
<evidence type="ECO:0000313" key="1">
    <source>
        <dbReference type="EMBL" id="GAA3538328.1"/>
    </source>
</evidence>
<dbReference type="EMBL" id="BAABCX010000002">
    <property type="protein sequence ID" value="GAA3538328.1"/>
    <property type="molecule type" value="Genomic_DNA"/>
</dbReference>
<sequence length="100" mass="11280">MFPDLVIVRQVDNEFVINILEPHDPSLADNFEKSVGLAEFSEQHGVLFGRIQLIRKHSSARGEHFVRLEINQAPTIKQIKVITSNPQLDTLFSAAELNLS</sequence>
<evidence type="ECO:0000313" key="2">
    <source>
        <dbReference type="Proteomes" id="UP001500795"/>
    </source>
</evidence>
<keyword evidence="2" id="KW-1185">Reference proteome</keyword>
<protein>
    <submittedName>
        <fullName evidence="1">Uncharacterized protein</fullName>
    </submittedName>
</protein>